<comment type="caution">
    <text evidence="1">The sequence shown here is derived from an EMBL/GenBank/DDBJ whole genome shotgun (WGS) entry which is preliminary data.</text>
</comment>
<dbReference type="Proteomes" id="UP001642360">
    <property type="component" value="Unassembled WGS sequence"/>
</dbReference>
<accession>A0ABC8UMZ5</accession>
<dbReference type="AlphaFoldDB" id="A0ABC8UMZ5"/>
<dbReference type="EMBL" id="CAUOFW020008357">
    <property type="protein sequence ID" value="CAK9182447.1"/>
    <property type="molecule type" value="Genomic_DNA"/>
</dbReference>
<reference evidence="1 2" key="1">
    <citation type="submission" date="2024-02" db="EMBL/GenBank/DDBJ databases">
        <authorList>
            <person name="Vignale AGUSTIN F."/>
            <person name="Sosa J E."/>
            <person name="Modenutti C."/>
        </authorList>
    </citation>
    <scope>NUCLEOTIDE SEQUENCE [LARGE SCALE GENOMIC DNA]</scope>
</reference>
<gene>
    <name evidence="1" type="ORF">ILEXP_LOCUS52621</name>
</gene>
<keyword evidence="2" id="KW-1185">Reference proteome</keyword>
<organism evidence="1 2">
    <name type="scientific">Ilex paraguariensis</name>
    <name type="common">yerba mate</name>
    <dbReference type="NCBI Taxonomy" id="185542"/>
    <lineage>
        <taxon>Eukaryota</taxon>
        <taxon>Viridiplantae</taxon>
        <taxon>Streptophyta</taxon>
        <taxon>Embryophyta</taxon>
        <taxon>Tracheophyta</taxon>
        <taxon>Spermatophyta</taxon>
        <taxon>Magnoliopsida</taxon>
        <taxon>eudicotyledons</taxon>
        <taxon>Gunneridae</taxon>
        <taxon>Pentapetalae</taxon>
        <taxon>asterids</taxon>
        <taxon>campanulids</taxon>
        <taxon>Aquifoliales</taxon>
        <taxon>Aquifoliaceae</taxon>
        <taxon>Ilex</taxon>
    </lineage>
</organism>
<proteinExistence type="predicted"/>
<name>A0ABC8UMZ5_9AQUA</name>
<protein>
    <submittedName>
        <fullName evidence="1">Uncharacterized protein</fullName>
    </submittedName>
</protein>
<evidence type="ECO:0000313" key="1">
    <source>
        <dbReference type="EMBL" id="CAK9182447.1"/>
    </source>
</evidence>
<sequence length="204" mass="22727">MPYWVYGGLECADVHGRGCKPKDYRLVGRLSIKIPWKKLGWDPIIIILEDVLICACQRNNREWGMDAVERREFAGKKAKLAAAELAKLSKRLPTVSGGKRMKFCVVGKENSVVANGDVCCCVVIENNGLEQAVNKLSGDKYDVADLDPILQSQAFVLKWPEIVSSDDREFLSKTEKKLAMSAAIAYGVYQFELLLNTGIIPNLF</sequence>
<evidence type="ECO:0000313" key="2">
    <source>
        <dbReference type="Proteomes" id="UP001642360"/>
    </source>
</evidence>